<dbReference type="PANTHER" id="PTHR30349:SF41">
    <property type="entry name" value="INTEGRASE_RECOMBINASE PROTEIN MJ0367-RELATED"/>
    <property type="match status" value="1"/>
</dbReference>
<proteinExistence type="inferred from homology"/>
<accession>A0A2S6HA32</accession>
<dbReference type="GO" id="GO:0003677">
    <property type="term" value="F:DNA binding"/>
    <property type="evidence" value="ECO:0007669"/>
    <property type="project" value="UniProtKB-UniRule"/>
</dbReference>
<evidence type="ECO:0000259" key="5">
    <source>
        <dbReference type="PROSITE" id="PS51898"/>
    </source>
</evidence>
<dbReference type="InterPro" id="IPR002104">
    <property type="entry name" value="Integrase_catalytic"/>
</dbReference>
<gene>
    <name evidence="7" type="ORF">BXY41_1265</name>
</gene>
<dbReference type="InterPro" id="IPR050090">
    <property type="entry name" value="Tyrosine_recombinase_XerCD"/>
</dbReference>
<dbReference type="GO" id="GO:0015074">
    <property type="term" value="P:DNA integration"/>
    <property type="evidence" value="ECO:0007669"/>
    <property type="project" value="InterPro"/>
</dbReference>
<dbReference type="InterPro" id="IPR013762">
    <property type="entry name" value="Integrase-like_cat_sf"/>
</dbReference>
<keyword evidence="2 4" id="KW-0238">DNA-binding</keyword>
<dbReference type="PANTHER" id="PTHR30349">
    <property type="entry name" value="PHAGE INTEGRASE-RELATED"/>
    <property type="match status" value="1"/>
</dbReference>
<dbReference type="AlphaFoldDB" id="A0A2S6HA32"/>
<dbReference type="RefSeq" id="WP_170072619.1">
    <property type="nucleotide sequence ID" value="NZ_PTJA01000026.1"/>
</dbReference>
<keyword evidence="3" id="KW-0233">DNA recombination</keyword>
<evidence type="ECO:0000313" key="7">
    <source>
        <dbReference type="EMBL" id="PPK74354.1"/>
    </source>
</evidence>
<comment type="similarity">
    <text evidence="1">Belongs to the 'phage' integrase family.</text>
</comment>
<evidence type="ECO:0000313" key="8">
    <source>
        <dbReference type="Proteomes" id="UP000237749"/>
    </source>
</evidence>
<dbReference type="PROSITE" id="PS51898">
    <property type="entry name" value="TYR_RECOMBINASE"/>
    <property type="match status" value="1"/>
</dbReference>
<dbReference type="SUPFAM" id="SSF56349">
    <property type="entry name" value="DNA breaking-rejoining enzymes"/>
    <property type="match status" value="1"/>
</dbReference>
<dbReference type="GO" id="GO:0006310">
    <property type="term" value="P:DNA recombination"/>
    <property type="evidence" value="ECO:0007669"/>
    <property type="project" value="UniProtKB-KW"/>
</dbReference>
<dbReference type="Gene3D" id="1.10.150.130">
    <property type="match status" value="1"/>
</dbReference>
<comment type="caution">
    <text evidence="7">The sequence shown here is derived from an EMBL/GenBank/DDBJ whole genome shotgun (WGS) entry which is preliminary data.</text>
</comment>
<dbReference type="Proteomes" id="UP000237749">
    <property type="component" value="Unassembled WGS sequence"/>
</dbReference>
<dbReference type="PROSITE" id="PS51900">
    <property type="entry name" value="CB"/>
    <property type="match status" value="1"/>
</dbReference>
<keyword evidence="8" id="KW-1185">Reference proteome</keyword>
<dbReference type="InterPro" id="IPR010998">
    <property type="entry name" value="Integrase_recombinase_N"/>
</dbReference>
<dbReference type="Pfam" id="PF00589">
    <property type="entry name" value="Phage_integrase"/>
    <property type="match status" value="1"/>
</dbReference>
<dbReference type="Gene3D" id="1.10.443.10">
    <property type="entry name" value="Intergrase catalytic core"/>
    <property type="match status" value="1"/>
</dbReference>
<feature type="domain" description="Tyr recombinase" evidence="5">
    <location>
        <begin position="129"/>
        <end position="311"/>
    </location>
</feature>
<dbReference type="EMBL" id="PTJA01000026">
    <property type="protein sequence ID" value="PPK74354.1"/>
    <property type="molecule type" value="Genomic_DNA"/>
</dbReference>
<dbReference type="InterPro" id="IPR011010">
    <property type="entry name" value="DNA_brk_join_enz"/>
</dbReference>
<feature type="domain" description="Core-binding (CB)" evidence="6">
    <location>
        <begin position="11"/>
        <end position="109"/>
    </location>
</feature>
<reference evidence="7 8" key="1">
    <citation type="submission" date="2018-02" db="EMBL/GenBank/DDBJ databases">
        <title>Genomic Encyclopedia of Archaeal and Bacterial Type Strains, Phase II (KMG-II): from individual species to whole genera.</title>
        <authorList>
            <person name="Goeker M."/>
        </authorList>
    </citation>
    <scope>NUCLEOTIDE SEQUENCE [LARGE SCALE GENOMIC DNA]</scope>
    <source>
        <strain evidence="7 8">DSM 3808</strain>
    </source>
</reference>
<organism evidence="7 8">
    <name type="scientific">Lacrimispora xylanisolvens</name>
    <dbReference type="NCBI Taxonomy" id="384636"/>
    <lineage>
        <taxon>Bacteria</taxon>
        <taxon>Bacillati</taxon>
        <taxon>Bacillota</taxon>
        <taxon>Clostridia</taxon>
        <taxon>Lachnospirales</taxon>
        <taxon>Lachnospiraceae</taxon>
        <taxon>Lacrimispora</taxon>
    </lineage>
</organism>
<evidence type="ECO:0000256" key="1">
    <source>
        <dbReference type="ARBA" id="ARBA00008857"/>
    </source>
</evidence>
<sequence>MNKITVKKAFEKFMGLKESYCDNSTCKYYEQNLSFFFEFLESEFKKPIDKIPVHSLAPDIVQSYIKHLRFKPKYEKHPFKIGDEKKGNLKNSTIRIYTRAVKVFFNYIRDDLDCEVTFKRPRLPTNDSRIQLPLYSHEVQALDQVFLNSTEMGLRNLCIIHLMLDGGLRSEEVIGLKVKDICFDKDYILIEDSKNHKSRIVPLAWNLRIYLRSYLDYREVKPMDALILKTKGSEAINYNVLKQLFFRIRKWTGVERLHPHLLRHTFAVSYLVGGGNLEFLRDMLGHSDYTTTRDYVKMANQYRMMDADVYKLDDIFFRQIK</sequence>
<evidence type="ECO:0000256" key="2">
    <source>
        <dbReference type="ARBA" id="ARBA00023125"/>
    </source>
</evidence>
<evidence type="ECO:0000256" key="3">
    <source>
        <dbReference type="ARBA" id="ARBA00023172"/>
    </source>
</evidence>
<name>A0A2S6HA32_9FIRM</name>
<protein>
    <submittedName>
        <fullName evidence="7">Integrase/recombinase XerC/integrase/recombinase XerD</fullName>
    </submittedName>
</protein>
<dbReference type="InterPro" id="IPR044068">
    <property type="entry name" value="CB"/>
</dbReference>
<dbReference type="CDD" id="cd00397">
    <property type="entry name" value="DNA_BRE_C"/>
    <property type="match status" value="1"/>
</dbReference>
<evidence type="ECO:0000256" key="4">
    <source>
        <dbReference type="PROSITE-ProRule" id="PRU01248"/>
    </source>
</evidence>
<evidence type="ECO:0000259" key="6">
    <source>
        <dbReference type="PROSITE" id="PS51900"/>
    </source>
</evidence>